<evidence type="ECO:0000256" key="3">
    <source>
        <dbReference type="ARBA" id="ARBA00023082"/>
    </source>
</evidence>
<keyword evidence="4" id="KW-0238">DNA-binding</keyword>
<gene>
    <name evidence="6" type="ORF">D0Y96_06715</name>
</gene>
<comment type="caution">
    <text evidence="6">The sequence shown here is derived from an EMBL/GenBank/DDBJ whole genome shotgun (WGS) entry which is preliminary data.</text>
</comment>
<dbReference type="GO" id="GO:0003677">
    <property type="term" value="F:DNA binding"/>
    <property type="evidence" value="ECO:0007669"/>
    <property type="project" value="UniProtKB-KW"/>
</dbReference>
<keyword evidence="7" id="KW-1185">Reference proteome</keyword>
<evidence type="ECO:0000313" key="6">
    <source>
        <dbReference type="EMBL" id="RFU17798.1"/>
    </source>
</evidence>
<evidence type="ECO:0000256" key="1">
    <source>
        <dbReference type="ARBA" id="ARBA00010641"/>
    </source>
</evidence>
<dbReference type="InterPro" id="IPR014284">
    <property type="entry name" value="RNA_pol_sigma-70_dom"/>
</dbReference>
<keyword evidence="2" id="KW-0805">Transcription regulation</keyword>
<protein>
    <submittedName>
        <fullName evidence="6">Sigma-70 family RNA polymerase sigma factor</fullName>
    </submittedName>
</protein>
<reference evidence="6 7" key="1">
    <citation type="submission" date="2018-08" db="EMBL/GenBank/DDBJ databases">
        <title>Acidipila sp. 4G-K13, an acidobacterium isolated from forest soil.</title>
        <authorList>
            <person name="Gao Z.-H."/>
            <person name="Qiu L.-H."/>
        </authorList>
    </citation>
    <scope>NUCLEOTIDE SEQUENCE [LARGE SCALE GENOMIC DNA]</scope>
    <source>
        <strain evidence="6 7">4G-K13</strain>
    </source>
</reference>
<proteinExistence type="inferred from homology"/>
<dbReference type="Gene3D" id="1.10.1740.10">
    <property type="match status" value="1"/>
</dbReference>
<evidence type="ECO:0000256" key="4">
    <source>
        <dbReference type="ARBA" id="ARBA00023125"/>
    </source>
</evidence>
<dbReference type="InterPro" id="IPR036388">
    <property type="entry name" value="WH-like_DNA-bd_sf"/>
</dbReference>
<dbReference type="SUPFAM" id="SSF88946">
    <property type="entry name" value="Sigma2 domain of RNA polymerase sigma factors"/>
    <property type="match status" value="1"/>
</dbReference>
<dbReference type="Gene3D" id="1.10.10.10">
    <property type="entry name" value="Winged helix-like DNA-binding domain superfamily/Winged helix DNA-binding domain"/>
    <property type="match status" value="1"/>
</dbReference>
<dbReference type="PANTHER" id="PTHR43133">
    <property type="entry name" value="RNA POLYMERASE ECF-TYPE SIGMA FACTO"/>
    <property type="match status" value="1"/>
</dbReference>
<dbReference type="PANTHER" id="PTHR43133:SF8">
    <property type="entry name" value="RNA POLYMERASE SIGMA FACTOR HI_1459-RELATED"/>
    <property type="match status" value="1"/>
</dbReference>
<dbReference type="InterPro" id="IPR013325">
    <property type="entry name" value="RNA_pol_sigma_r2"/>
</dbReference>
<dbReference type="GO" id="GO:0006352">
    <property type="term" value="P:DNA-templated transcription initiation"/>
    <property type="evidence" value="ECO:0007669"/>
    <property type="project" value="InterPro"/>
</dbReference>
<evidence type="ECO:0000313" key="7">
    <source>
        <dbReference type="Proteomes" id="UP000264702"/>
    </source>
</evidence>
<dbReference type="GO" id="GO:0016987">
    <property type="term" value="F:sigma factor activity"/>
    <property type="evidence" value="ECO:0007669"/>
    <property type="project" value="UniProtKB-KW"/>
</dbReference>
<evidence type="ECO:0000256" key="2">
    <source>
        <dbReference type="ARBA" id="ARBA00023015"/>
    </source>
</evidence>
<organism evidence="6 7">
    <name type="scientific">Paracidobacterium acidisoli</name>
    <dbReference type="NCBI Taxonomy" id="2303751"/>
    <lineage>
        <taxon>Bacteria</taxon>
        <taxon>Pseudomonadati</taxon>
        <taxon>Acidobacteriota</taxon>
        <taxon>Terriglobia</taxon>
        <taxon>Terriglobales</taxon>
        <taxon>Acidobacteriaceae</taxon>
        <taxon>Paracidobacterium</taxon>
    </lineage>
</organism>
<dbReference type="Proteomes" id="UP000264702">
    <property type="component" value="Unassembled WGS sequence"/>
</dbReference>
<accession>A0A372ISD8</accession>
<sequence length="251" mass="28475">MPSRMPPQHSLPHLLCSMYHSCCVSFPPPNETEVLCFEDHSLEFHKFDEVYIENLRVGDPRTEAHFVSYFSELIHLKLRSRLNSRDAIEDVRQETFARVFALLRGKEGIRNAAALGALVNSICNNVLLEQYRSQDRSDSMEDASEMDIPAEGRSVLGEVISMDTRKIVGRILDQLPARDRLLLKGIFLEERDKDEICRELGVDREYLRVLVHRAKQSFKSSYIKQIKSPPGSGGSGSSFGRHVYAPAALLN</sequence>
<evidence type="ECO:0000256" key="5">
    <source>
        <dbReference type="ARBA" id="ARBA00023163"/>
    </source>
</evidence>
<dbReference type="InterPro" id="IPR039425">
    <property type="entry name" value="RNA_pol_sigma-70-like"/>
</dbReference>
<keyword evidence="3" id="KW-0731">Sigma factor</keyword>
<keyword evidence="5" id="KW-0804">Transcription</keyword>
<dbReference type="AlphaFoldDB" id="A0A372ISD8"/>
<name>A0A372ISD8_9BACT</name>
<comment type="similarity">
    <text evidence="1">Belongs to the sigma-70 factor family. ECF subfamily.</text>
</comment>
<dbReference type="InterPro" id="IPR013324">
    <property type="entry name" value="RNA_pol_sigma_r3/r4-like"/>
</dbReference>
<dbReference type="NCBIfam" id="TIGR02937">
    <property type="entry name" value="sigma70-ECF"/>
    <property type="match status" value="1"/>
</dbReference>
<dbReference type="EMBL" id="QVQT01000002">
    <property type="protein sequence ID" value="RFU17798.1"/>
    <property type="molecule type" value="Genomic_DNA"/>
</dbReference>
<dbReference type="SUPFAM" id="SSF88659">
    <property type="entry name" value="Sigma3 and sigma4 domains of RNA polymerase sigma factors"/>
    <property type="match status" value="1"/>
</dbReference>